<proteinExistence type="predicted"/>
<dbReference type="Proteomes" id="UP000268469">
    <property type="component" value="Unassembled WGS sequence"/>
</dbReference>
<comment type="caution">
    <text evidence="1">The sequence shown here is derived from an EMBL/GenBank/DDBJ whole genome shotgun (WGS) entry which is preliminary data.</text>
</comment>
<sequence>MFKLLITVLIMTNLLALEIDLSKADNLLLTWNCYSYAEGKEISFREIFAKAGDNIRIERWFVNPGEKPNPDARSIFIGNSKTGYIYSPCCKEKKVKTADLNPNRAVMEIAYGCPWWFTLKNSKVAHDYQRGSLVYATPYQKVYLDPGTHQPSEILYFHLRIVYDSYVSLPGLGSLPRSIKVYDGDKLVLKKSLTVSEDVSDALFHAENLPFKVGSEKIKAVDIPTKEE</sequence>
<dbReference type="AlphaFoldDB" id="A0A660SED4"/>
<organism evidence="1 2">
    <name type="scientific">candidate division WOR-3 bacterium</name>
    <dbReference type="NCBI Taxonomy" id="2052148"/>
    <lineage>
        <taxon>Bacteria</taxon>
        <taxon>Bacteria division WOR-3</taxon>
    </lineage>
</organism>
<dbReference type="EMBL" id="QNBE01000103">
    <property type="protein sequence ID" value="RKX69145.1"/>
    <property type="molecule type" value="Genomic_DNA"/>
</dbReference>
<gene>
    <name evidence="1" type="ORF">DRP53_09060</name>
</gene>
<evidence type="ECO:0000313" key="1">
    <source>
        <dbReference type="EMBL" id="RKX69145.1"/>
    </source>
</evidence>
<name>A0A660SED4_UNCW3</name>
<reference evidence="1 2" key="1">
    <citation type="submission" date="2018-06" db="EMBL/GenBank/DDBJ databases">
        <title>Extensive metabolic versatility and redundancy in microbially diverse, dynamic hydrothermal sediments.</title>
        <authorList>
            <person name="Dombrowski N."/>
            <person name="Teske A."/>
            <person name="Baker B.J."/>
        </authorList>
    </citation>
    <scope>NUCLEOTIDE SEQUENCE [LARGE SCALE GENOMIC DNA]</scope>
    <source>
        <strain evidence="1">B36_G15</strain>
    </source>
</reference>
<evidence type="ECO:0000313" key="2">
    <source>
        <dbReference type="Proteomes" id="UP000268469"/>
    </source>
</evidence>
<protein>
    <submittedName>
        <fullName evidence="1">Uncharacterized protein</fullName>
    </submittedName>
</protein>
<accession>A0A660SED4</accession>